<dbReference type="GO" id="GO:0046872">
    <property type="term" value="F:metal ion binding"/>
    <property type="evidence" value="ECO:0007669"/>
    <property type="project" value="UniProtKB-KW"/>
</dbReference>
<evidence type="ECO:0000313" key="11">
    <source>
        <dbReference type="EMBL" id="VFP83383.1"/>
    </source>
</evidence>
<evidence type="ECO:0000256" key="2">
    <source>
        <dbReference type="ARBA" id="ARBA00011881"/>
    </source>
</evidence>
<dbReference type="PANTHER" id="PTHR42745:SF1">
    <property type="entry name" value="ARABINOSE 5-PHOSPHATE ISOMERASE KDSD"/>
    <property type="match status" value="1"/>
</dbReference>
<feature type="site" description="Catalytically relevant" evidence="7">
    <location>
        <position position="59"/>
    </location>
</feature>
<dbReference type="InterPro" id="IPR004800">
    <property type="entry name" value="KdsD/KpsF-type"/>
</dbReference>
<dbReference type="CDD" id="cd05014">
    <property type="entry name" value="SIS_Kpsf"/>
    <property type="match status" value="1"/>
</dbReference>
<dbReference type="CDD" id="cd04604">
    <property type="entry name" value="CBS_pair_SIS_assoc"/>
    <property type="match status" value="1"/>
</dbReference>
<keyword evidence="4 8" id="KW-0129">CBS domain</keyword>
<dbReference type="PROSITE" id="PS51371">
    <property type="entry name" value="CBS"/>
    <property type="match status" value="2"/>
</dbReference>
<dbReference type="PANTHER" id="PTHR42745">
    <property type="match status" value="1"/>
</dbReference>
<dbReference type="PROSITE" id="PS51464">
    <property type="entry name" value="SIS"/>
    <property type="match status" value="1"/>
</dbReference>
<name>A0A451DAL0_9GAMM</name>
<dbReference type="EMBL" id="LR217715">
    <property type="protein sequence ID" value="VFP83383.1"/>
    <property type="molecule type" value="Genomic_DNA"/>
</dbReference>
<reference evidence="11 12" key="1">
    <citation type="submission" date="2019-02" db="EMBL/GenBank/DDBJ databases">
        <authorList>
            <person name="Manzano-Marin A."/>
            <person name="Manzano-Marin A."/>
        </authorList>
    </citation>
    <scope>NUCLEOTIDE SEQUENCE [LARGE SCALE GENOMIC DNA]</scope>
    <source>
        <strain evidence="11 12">ErCikochiana</strain>
    </source>
</reference>
<gene>
    <name evidence="11" type="primary">kdsD</name>
    <name evidence="11" type="ORF">ERCIKOCA2762_641</name>
</gene>
<evidence type="ECO:0000256" key="8">
    <source>
        <dbReference type="PROSITE-ProRule" id="PRU00703"/>
    </source>
</evidence>
<dbReference type="InterPro" id="IPR046348">
    <property type="entry name" value="SIS_dom_sf"/>
</dbReference>
<feature type="domain" description="CBS" evidence="9">
    <location>
        <begin position="210"/>
        <end position="270"/>
    </location>
</feature>
<dbReference type="OrthoDB" id="9762536at2"/>
<feature type="binding site" evidence="6">
    <location>
        <position position="82"/>
    </location>
    <ligand>
        <name>Zn(2+)</name>
        <dbReference type="ChEBI" id="CHEBI:29105"/>
    </ligand>
</feature>
<dbReference type="Pfam" id="PF01380">
    <property type="entry name" value="SIS"/>
    <property type="match status" value="1"/>
</dbReference>
<feature type="domain" description="SIS" evidence="10">
    <location>
        <begin position="41"/>
        <end position="184"/>
    </location>
</feature>
<protein>
    <recommendedName>
        <fullName evidence="5">Arabinose 5-phosphate isomerase</fullName>
        <shortName evidence="5">API</shortName>
        <ecNumber evidence="5">5.3.1.13</ecNumber>
    </recommendedName>
</protein>
<keyword evidence="6" id="KW-0862">Zinc</keyword>
<dbReference type="Gene3D" id="3.10.580.10">
    <property type="entry name" value="CBS-domain"/>
    <property type="match status" value="1"/>
</dbReference>
<feature type="domain" description="CBS" evidence="9">
    <location>
        <begin position="279"/>
        <end position="330"/>
    </location>
</feature>
<dbReference type="Pfam" id="PF00571">
    <property type="entry name" value="CBS"/>
    <property type="match status" value="2"/>
</dbReference>
<evidence type="ECO:0000256" key="3">
    <source>
        <dbReference type="ARBA" id="ARBA00022737"/>
    </source>
</evidence>
<evidence type="ECO:0000259" key="10">
    <source>
        <dbReference type="PROSITE" id="PS51464"/>
    </source>
</evidence>
<evidence type="ECO:0000313" key="12">
    <source>
        <dbReference type="Proteomes" id="UP000294368"/>
    </source>
</evidence>
<keyword evidence="6" id="KW-0479">Metal-binding</keyword>
<dbReference type="GO" id="GO:0019146">
    <property type="term" value="F:arabinose-5-phosphate isomerase activity"/>
    <property type="evidence" value="ECO:0007669"/>
    <property type="project" value="UniProtKB-EC"/>
</dbReference>
<dbReference type="FunFam" id="3.40.50.10490:FF:000011">
    <property type="entry name" value="Arabinose 5-phosphate isomerase"/>
    <property type="match status" value="1"/>
</dbReference>
<feature type="site" description="Catalytically relevant" evidence="7">
    <location>
        <position position="193"/>
    </location>
</feature>
<dbReference type="NCBIfam" id="NF008141">
    <property type="entry name" value="PRK10892.1"/>
    <property type="match status" value="1"/>
</dbReference>
<dbReference type="InterPro" id="IPR001347">
    <property type="entry name" value="SIS_dom"/>
</dbReference>
<dbReference type="NCBIfam" id="TIGR00393">
    <property type="entry name" value="kpsF"/>
    <property type="match status" value="1"/>
</dbReference>
<comment type="similarity">
    <text evidence="1 5">Belongs to the SIS family. GutQ/KpsF subfamily.</text>
</comment>
<keyword evidence="5 11" id="KW-0413">Isomerase</keyword>
<dbReference type="GO" id="GO:1901135">
    <property type="term" value="P:carbohydrate derivative metabolic process"/>
    <property type="evidence" value="ECO:0007669"/>
    <property type="project" value="InterPro"/>
</dbReference>
<feature type="site" description="Catalytically relevant" evidence="7">
    <location>
        <position position="152"/>
    </location>
</feature>
<comment type="catalytic activity">
    <reaction evidence="5">
        <text>D-arabinose 5-phosphate = D-ribulose 5-phosphate</text>
        <dbReference type="Rhea" id="RHEA:23104"/>
        <dbReference type="ChEBI" id="CHEBI:57693"/>
        <dbReference type="ChEBI" id="CHEBI:58121"/>
        <dbReference type="EC" id="5.3.1.13"/>
    </reaction>
</comment>
<evidence type="ECO:0000256" key="5">
    <source>
        <dbReference type="PIRNR" id="PIRNR004692"/>
    </source>
</evidence>
<sequence length="330" mass="36199">MTRLSTTHPCDFQKSGKMVLQIVREGLQQLDQYINEDFVRACEIIYHCRGKVIIMGMGKSGHIGKKIASTFASTGTPSFFIHPAEANHGDLGMVCADDIIIAISNSGECIEILTLIPILKRRQIILICMTSRSNSRMAYAAEVHVCIKVPQEACSLGLVPTSSSTAALVMGDALAIALLKAKGFTQEDFALSHPGGALGRKLLIRVNDIMRVDQDIPSLHPEASLYEALLIMTSKKLGVIVICNMNKIIQGIFTDGDLRRLLDVRKNINLHHICISSVMTPVGIRIRPDALIIEAMSIMQNNNITCIMISENNHLIGLVHIHDILRTNAV</sequence>
<dbReference type="Gene3D" id="3.40.50.10490">
    <property type="entry name" value="Glucose-6-phosphate isomerase like protein, domain 1"/>
    <property type="match status" value="1"/>
</dbReference>
<organism evidence="11 12">
    <name type="scientific">Candidatus Erwinia haradaeae</name>
    <dbReference type="NCBI Taxonomy" id="1922217"/>
    <lineage>
        <taxon>Bacteria</taxon>
        <taxon>Pseudomonadati</taxon>
        <taxon>Pseudomonadota</taxon>
        <taxon>Gammaproteobacteria</taxon>
        <taxon>Enterobacterales</taxon>
        <taxon>Erwiniaceae</taxon>
        <taxon>Erwinia</taxon>
    </lineage>
</organism>
<evidence type="ECO:0000256" key="1">
    <source>
        <dbReference type="ARBA" id="ARBA00008165"/>
    </source>
</evidence>
<dbReference type="PIRSF" id="PIRSF004692">
    <property type="entry name" value="KdsD_KpsF"/>
    <property type="match status" value="1"/>
</dbReference>
<dbReference type="SUPFAM" id="SSF53697">
    <property type="entry name" value="SIS domain"/>
    <property type="match status" value="1"/>
</dbReference>
<dbReference type="AlphaFoldDB" id="A0A451DAL0"/>
<dbReference type="InterPro" id="IPR046342">
    <property type="entry name" value="CBS_dom_sf"/>
</dbReference>
<feature type="site" description="Catalytically relevant" evidence="7">
    <location>
        <position position="111"/>
    </location>
</feature>
<proteinExistence type="inferred from homology"/>
<evidence type="ECO:0000256" key="4">
    <source>
        <dbReference type="ARBA" id="ARBA00023122"/>
    </source>
</evidence>
<dbReference type="InterPro" id="IPR050986">
    <property type="entry name" value="GutQ/KpsF_isomerases"/>
</dbReference>
<evidence type="ECO:0000256" key="6">
    <source>
        <dbReference type="PIRSR" id="PIRSR004692-2"/>
    </source>
</evidence>
<dbReference type="EC" id="5.3.1.13" evidence="5"/>
<comment type="subunit">
    <text evidence="2">Homotetramer.</text>
</comment>
<evidence type="ECO:0000256" key="7">
    <source>
        <dbReference type="PIRSR" id="PIRSR004692-3"/>
    </source>
</evidence>
<dbReference type="GO" id="GO:0005975">
    <property type="term" value="P:carbohydrate metabolic process"/>
    <property type="evidence" value="ECO:0007669"/>
    <property type="project" value="InterPro"/>
</dbReference>
<evidence type="ECO:0000259" key="9">
    <source>
        <dbReference type="PROSITE" id="PS51371"/>
    </source>
</evidence>
<dbReference type="Proteomes" id="UP000294368">
    <property type="component" value="Chromosome"/>
</dbReference>
<accession>A0A451DAL0</accession>
<dbReference type="InterPro" id="IPR000644">
    <property type="entry name" value="CBS_dom"/>
</dbReference>
<dbReference type="InterPro" id="IPR035474">
    <property type="entry name" value="SIS_Kpsf"/>
</dbReference>
<dbReference type="RefSeq" id="WP_157988719.1">
    <property type="nucleotide sequence ID" value="NZ_LR217715.1"/>
</dbReference>
<dbReference type="GO" id="GO:0097367">
    <property type="term" value="F:carbohydrate derivative binding"/>
    <property type="evidence" value="ECO:0007669"/>
    <property type="project" value="InterPro"/>
</dbReference>
<keyword evidence="3" id="KW-0677">Repeat</keyword>
<dbReference type="SMART" id="SM00116">
    <property type="entry name" value="CBS"/>
    <property type="match status" value="2"/>
</dbReference>